<dbReference type="GeneID" id="31019053"/>
<feature type="compositionally biased region" description="Basic and acidic residues" evidence="1">
    <location>
        <begin position="499"/>
        <end position="515"/>
    </location>
</feature>
<accession>A0A1J9QN12</accession>
<feature type="region of interest" description="Disordered" evidence="1">
    <location>
        <begin position="488"/>
        <end position="516"/>
    </location>
</feature>
<proteinExistence type="predicted"/>
<comment type="caution">
    <text evidence="3">The sequence shown here is derived from an EMBL/GenBank/DDBJ whole genome shotgun (WGS) entry which is preliminary data.</text>
</comment>
<dbReference type="RefSeq" id="XP_020126116.1">
    <property type="nucleotide sequence ID" value="XM_020278792.1"/>
</dbReference>
<name>A0A1J9QN12_9PEZI</name>
<feature type="compositionally biased region" description="Low complexity" evidence="1">
    <location>
        <begin position="582"/>
        <end position="594"/>
    </location>
</feature>
<dbReference type="OrthoDB" id="5377599at2759"/>
<reference evidence="3 4" key="1">
    <citation type="submission" date="2016-10" db="EMBL/GenBank/DDBJ databases">
        <title>Proteomics and genomics reveal pathogen-plant mechanisms compatible with a hemibiotrophic lifestyle of Diplodia corticola.</title>
        <authorList>
            <person name="Fernandes I."/>
            <person name="De Jonge R."/>
            <person name="Van De Peer Y."/>
            <person name="Devreese B."/>
            <person name="Alves A."/>
            <person name="Esteves A.C."/>
        </authorList>
    </citation>
    <scope>NUCLEOTIDE SEQUENCE [LARGE SCALE GENOMIC DNA]</scope>
    <source>
        <strain evidence="3 4">CBS 112549</strain>
    </source>
</reference>
<dbReference type="AlphaFoldDB" id="A0A1J9QN12"/>
<feature type="region of interest" description="Disordered" evidence="1">
    <location>
        <begin position="557"/>
        <end position="603"/>
    </location>
</feature>
<dbReference type="PANTHER" id="PTHR42031">
    <property type="entry name" value="KEY LIME PATHOGENICITY PROTEIN"/>
    <property type="match status" value="1"/>
</dbReference>
<dbReference type="EMBL" id="MNUE01000071">
    <property type="protein sequence ID" value="OJD29856.1"/>
    <property type="molecule type" value="Genomic_DNA"/>
</dbReference>
<evidence type="ECO:0000259" key="2">
    <source>
        <dbReference type="Pfam" id="PF25438"/>
    </source>
</evidence>
<evidence type="ECO:0000313" key="4">
    <source>
        <dbReference type="Proteomes" id="UP000183809"/>
    </source>
</evidence>
<feature type="domain" description="DUF7896" evidence="2">
    <location>
        <begin position="448"/>
        <end position="527"/>
    </location>
</feature>
<keyword evidence="4" id="KW-1185">Reference proteome</keyword>
<protein>
    <submittedName>
        <fullName evidence="3">Key lime pathogenicity protein</fullName>
    </submittedName>
</protein>
<gene>
    <name evidence="3" type="ORF">BKCO1_7100037</name>
</gene>
<organism evidence="3 4">
    <name type="scientific">Diplodia corticola</name>
    <dbReference type="NCBI Taxonomy" id="236234"/>
    <lineage>
        <taxon>Eukaryota</taxon>
        <taxon>Fungi</taxon>
        <taxon>Dikarya</taxon>
        <taxon>Ascomycota</taxon>
        <taxon>Pezizomycotina</taxon>
        <taxon>Dothideomycetes</taxon>
        <taxon>Dothideomycetes incertae sedis</taxon>
        <taxon>Botryosphaeriales</taxon>
        <taxon>Botryosphaeriaceae</taxon>
        <taxon>Diplodia</taxon>
    </lineage>
</organism>
<evidence type="ECO:0000256" key="1">
    <source>
        <dbReference type="SAM" id="MobiDB-lite"/>
    </source>
</evidence>
<feature type="compositionally biased region" description="Basic residues" evidence="1">
    <location>
        <begin position="488"/>
        <end position="498"/>
    </location>
</feature>
<dbReference type="Proteomes" id="UP000183809">
    <property type="component" value="Unassembled WGS sequence"/>
</dbReference>
<dbReference type="InterPro" id="IPR057218">
    <property type="entry name" value="DUF7896"/>
</dbReference>
<feature type="compositionally biased region" description="Polar residues" evidence="1">
    <location>
        <begin position="332"/>
        <end position="341"/>
    </location>
</feature>
<sequence>MATATTLQPSDPFLQIFHRERQSIWQQHPHLSDGDRELLWHQRKAELASFLATDSTQHVQSAHTPRSLSSVPTDLGLSMAMNRSESTSIHSAPAGVSMSPSYSGASPVDFSSHLLSNGFSHQRPELFSSNTDPTGAAYTLTTKAGLARSTSVHQPMPPLDEVNVYEDPSEYIATFNGHAHSLPARFDSFPSTYPMQRAYSNVSSMSPGTSVGELTAGSTVASDSMSRQSSSSATFAHQFDMMRVQSQFSNTSDSVFPTHDFFVASPSASKSQGLPADGDFSYMSSASGADISSAHFPISSSPFVPSPAVASNSAARSNSHFSPVANMARSGSMESNDSAGSPSRPKRRHIEQLASGARPIAPKASEGGIAMNSAQMERAPSAATSASLVRVPTSDGTGTKSVAAISKAPYIRPVHPKIMCQKCNEHPEGFRGEHELRRHTERVHAAIRKVWVTVDASPNKQFLAHCKACRNGKKYGAYYNAAAHLRRAHFNPRKRGRKAKGDERRGGKGGGDHPPMDVLKQYWMKEVEEFVPENASSSNDLNADAECEDEEPVNHASQFGISSDGIPTAVMEGSNCPSGTVPSNAPASNPMSPSGLTGNLSNPAIGSFDTQALAFEPSTSFNTASQMQTTDFSILDQYAPAMAGTTLSPTQFQLDLGDPSTMTQHQQQMPPQQQQMMPQTYDVNAIPATTAGDFSGYFVA</sequence>
<feature type="region of interest" description="Disordered" evidence="1">
    <location>
        <begin position="325"/>
        <end position="348"/>
    </location>
</feature>
<dbReference type="STRING" id="236234.A0A1J9QN12"/>
<evidence type="ECO:0000313" key="3">
    <source>
        <dbReference type="EMBL" id="OJD29856.1"/>
    </source>
</evidence>
<dbReference type="PANTHER" id="PTHR42031:SF1">
    <property type="entry name" value="KEY LIME PATHOGENICITY PROTEIN"/>
    <property type="match status" value="1"/>
</dbReference>
<dbReference type="Pfam" id="PF25438">
    <property type="entry name" value="DUF7896"/>
    <property type="match status" value="1"/>
</dbReference>